<dbReference type="SUPFAM" id="SSF52540">
    <property type="entry name" value="P-loop containing nucleoside triphosphate hydrolases"/>
    <property type="match status" value="1"/>
</dbReference>
<dbReference type="PANTHER" id="PTHR10605">
    <property type="entry name" value="HEPARAN SULFATE SULFOTRANSFERASE"/>
    <property type="match status" value="1"/>
</dbReference>
<dbReference type="InterPro" id="IPR000863">
    <property type="entry name" value="Sulfotransferase_dom"/>
</dbReference>
<keyword evidence="2" id="KW-0325">Glycoprotein</keyword>
<reference evidence="4 5" key="1">
    <citation type="submission" date="2019-02" db="EMBL/GenBank/DDBJ databases">
        <title>Deep-cultivation of Planctomycetes and their phenomic and genomic characterization uncovers novel biology.</title>
        <authorList>
            <person name="Wiegand S."/>
            <person name="Jogler M."/>
            <person name="Boedeker C."/>
            <person name="Pinto D."/>
            <person name="Vollmers J."/>
            <person name="Rivas-Marin E."/>
            <person name="Kohn T."/>
            <person name="Peeters S.H."/>
            <person name="Heuer A."/>
            <person name="Rast P."/>
            <person name="Oberbeckmann S."/>
            <person name="Bunk B."/>
            <person name="Jeske O."/>
            <person name="Meyerdierks A."/>
            <person name="Storesund J.E."/>
            <person name="Kallscheuer N."/>
            <person name="Luecker S."/>
            <person name="Lage O.M."/>
            <person name="Pohl T."/>
            <person name="Merkel B.J."/>
            <person name="Hornburger P."/>
            <person name="Mueller R.-W."/>
            <person name="Bruemmer F."/>
            <person name="Labrenz M."/>
            <person name="Spormann A.M."/>
            <person name="Op den Camp H."/>
            <person name="Overmann J."/>
            <person name="Amann R."/>
            <person name="Jetten M.S.M."/>
            <person name="Mascher T."/>
            <person name="Medema M.H."/>
            <person name="Devos D.P."/>
            <person name="Kaster A.-K."/>
            <person name="Ovreas L."/>
            <person name="Rohde M."/>
            <person name="Galperin M.Y."/>
            <person name="Jogler C."/>
        </authorList>
    </citation>
    <scope>NUCLEOTIDE SEQUENCE [LARGE SCALE GENOMIC DNA]</scope>
    <source>
        <strain evidence="4 5">Pla175</strain>
    </source>
</reference>
<evidence type="ECO:0000313" key="4">
    <source>
        <dbReference type="EMBL" id="QDU89334.1"/>
    </source>
</evidence>
<dbReference type="EMBL" id="CP036291">
    <property type="protein sequence ID" value="QDU89334.1"/>
    <property type="molecule type" value="Genomic_DNA"/>
</dbReference>
<dbReference type="KEGG" id="pnd:Pla175_27230"/>
<dbReference type="Pfam" id="PF00685">
    <property type="entry name" value="Sulfotransfer_1"/>
    <property type="match status" value="1"/>
</dbReference>
<dbReference type="GO" id="GO:0008146">
    <property type="term" value="F:sulfotransferase activity"/>
    <property type="evidence" value="ECO:0007669"/>
    <property type="project" value="InterPro"/>
</dbReference>
<dbReference type="RefSeq" id="WP_145285651.1">
    <property type="nucleotide sequence ID" value="NZ_CP036291.1"/>
</dbReference>
<dbReference type="InterPro" id="IPR037359">
    <property type="entry name" value="NST/OST"/>
</dbReference>
<sequence>MKSVPDVALVGAMKAGTTTLANIMSGHPRLAVANANQPGTIRKEPGYFSRDDRYAKGPDWYESHFAHALDGQLTVDASTCYSRSRQFPHAMHRLHRANRRAKLIYILRHPVERTYSHYLQYARQAYFRGDNVLTIGEYLQEDATVIAASFYDDEIQHVLRHFGPDSLLCLRFEDLQTKPRVVLERISRHLDIEPFQLDESMPSLNSHDKSIERLAESEAMNRLLKSPLAQAIKPLLPELLRRHARNSFRRLVVGNQVGRRATKDIQGHASPLDSETRHLLHEVLDPHTLRLGDILQWDVSNWTLNTNPGGEADPLVESSTVR</sequence>
<accession>A0A518DCX4</accession>
<proteinExistence type="predicted"/>
<evidence type="ECO:0000256" key="1">
    <source>
        <dbReference type="ARBA" id="ARBA00022679"/>
    </source>
</evidence>
<dbReference type="AlphaFoldDB" id="A0A518DCX4"/>
<dbReference type="InterPro" id="IPR027417">
    <property type="entry name" value="P-loop_NTPase"/>
</dbReference>
<gene>
    <name evidence="4" type="ORF">Pla175_27230</name>
</gene>
<name>A0A518DCX4_9BACT</name>
<evidence type="ECO:0000313" key="5">
    <source>
        <dbReference type="Proteomes" id="UP000317429"/>
    </source>
</evidence>
<keyword evidence="1 4" id="KW-0808">Transferase</keyword>
<dbReference type="PANTHER" id="PTHR10605:SF56">
    <property type="entry name" value="BIFUNCTIONAL HEPARAN SULFATE N-DEACETYLASE_N-SULFOTRANSFERASE"/>
    <property type="match status" value="1"/>
</dbReference>
<dbReference type="Gene3D" id="3.40.50.300">
    <property type="entry name" value="P-loop containing nucleotide triphosphate hydrolases"/>
    <property type="match status" value="1"/>
</dbReference>
<dbReference type="Proteomes" id="UP000317429">
    <property type="component" value="Chromosome"/>
</dbReference>
<protein>
    <submittedName>
        <fullName evidence="4">Sulfotransferase domain protein</fullName>
    </submittedName>
</protein>
<evidence type="ECO:0000256" key="2">
    <source>
        <dbReference type="ARBA" id="ARBA00023180"/>
    </source>
</evidence>
<dbReference type="OrthoDB" id="9797480at2"/>
<evidence type="ECO:0000259" key="3">
    <source>
        <dbReference type="Pfam" id="PF00685"/>
    </source>
</evidence>
<organism evidence="4 5">
    <name type="scientific">Pirellulimonas nuda</name>
    <dbReference type="NCBI Taxonomy" id="2528009"/>
    <lineage>
        <taxon>Bacteria</taxon>
        <taxon>Pseudomonadati</taxon>
        <taxon>Planctomycetota</taxon>
        <taxon>Planctomycetia</taxon>
        <taxon>Pirellulales</taxon>
        <taxon>Lacipirellulaceae</taxon>
        <taxon>Pirellulimonas</taxon>
    </lineage>
</organism>
<feature type="domain" description="Sulfotransferase" evidence="3">
    <location>
        <begin position="5"/>
        <end position="193"/>
    </location>
</feature>
<keyword evidence="5" id="KW-1185">Reference proteome</keyword>